<accession>A0A2M9FZ80</accession>
<dbReference type="Proteomes" id="UP000229498">
    <property type="component" value="Unassembled WGS sequence"/>
</dbReference>
<sequence length="231" mass="26008">MTGSGRLDTRERLLLTAEKLFGQRGVNGVSLREIVRAAGQRNASALHYHFGSREGLIDAIFDKRMRAIEKRRMEMLDRIEAENRTDDLRAIAEAIVWPLAEVMAREEEGANYVRFLTEMFLTPDFDIAKMVEGRLNHGVGRAFRMIEKNLGEMPAAILRQRLPLIMHAGSYAIADIHATRQRHQTAGRELDLDQAINNLVDMWVGAVSAPVSEETLESLQKKEAARRTAAA</sequence>
<dbReference type="PANTHER" id="PTHR30055">
    <property type="entry name" value="HTH-TYPE TRANSCRIPTIONAL REGULATOR RUTR"/>
    <property type="match status" value="1"/>
</dbReference>
<gene>
    <name evidence="4" type="ORF">CVT23_15610</name>
</gene>
<feature type="domain" description="HTH tetR-type" evidence="3">
    <location>
        <begin position="7"/>
        <end position="68"/>
    </location>
</feature>
<dbReference type="InterPro" id="IPR009057">
    <property type="entry name" value="Homeodomain-like_sf"/>
</dbReference>
<dbReference type="AlphaFoldDB" id="A0A2M9FZ80"/>
<proteinExistence type="predicted"/>
<protein>
    <recommendedName>
        <fullName evidence="3">HTH tetR-type domain-containing protein</fullName>
    </recommendedName>
</protein>
<reference evidence="4 5" key="1">
    <citation type="submission" date="2017-11" db="EMBL/GenBank/DDBJ databases">
        <title>Draft genome sequence of Rhizobiales bacterium SY3-13.</title>
        <authorList>
            <person name="Sun C."/>
        </authorList>
    </citation>
    <scope>NUCLEOTIDE SEQUENCE [LARGE SCALE GENOMIC DNA]</scope>
    <source>
        <strain evidence="4 5">SY3-13</strain>
    </source>
</reference>
<name>A0A2M9FZ80_9PROT</name>
<dbReference type="OrthoDB" id="2356263at2"/>
<dbReference type="GO" id="GO:0000976">
    <property type="term" value="F:transcription cis-regulatory region binding"/>
    <property type="evidence" value="ECO:0007669"/>
    <property type="project" value="TreeGrafter"/>
</dbReference>
<keyword evidence="1 2" id="KW-0238">DNA-binding</keyword>
<dbReference type="PROSITE" id="PS50977">
    <property type="entry name" value="HTH_TETR_2"/>
    <property type="match status" value="1"/>
</dbReference>
<dbReference type="SUPFAM" id="SSF46689">
    <property type="entry name" value="Homeodomain-like"/>
    <property type="match status" value="1"/>
</dbReference>
<evidence type="ECO:0000313" key="5">
    <source>
        <dbReference type="Proteomes" id="UP000229498"/>
    </source>
</evidence>
<dbReference type="PANTHER" id="PTHR30055:SF235">
    <property type="entry name" value="TRANSCRIPTIONAL REGULATORY PROTEIN"/>
    <property type="match status" value="1"/>
</dbReference>
<dbReference type="InterPro" id="IPR050109">
    <property type="entry name" value="HTH-type_TetR-like_transc_reg"/>
</dbReference>
<keyword evidence="5" id="KW-1185">Reference proteome</keyword>
<organism evidence="4 5">
    <name type="scientific">Minwuia thermotolerans</name>
    <dbReference type="NCBI Taxonomy" id="2056226"/>
    <lineage>
        <taxon>Bacteria</taxon>
        <taxon>Pseudomonadati</taxon>
        <taxon>Pseudomonadota</taxon>
        <taxon>Alphaproteobacteria</taxon>
        <taxon>Minwuiales</taxon>
        <taxon>Minwuiaceae</taxon>
        <taxon>Minwuia</taxon>
    </lineage>
</organism>
<dbReference type="Pfam" id="PF00440">
    <property type="entry name" value="TetR_N"/>
    <property type="match status" value="1"/>
</dbReference>
<comment type="caution">
    <text evidence="2">Lacks conserved residue(s) required for the propagation of feature annotation.</text>
</comment>
<dbReference type="InterPro" id="IPR001647">
    <property type="entry name" value="HTH_TetR"/>
</dbReference>
<dbReference type="GO" id="GO:0003700">
    <property type="term" value="F:DNA-binding transcription factor activity"/>
    <property type="evidence" value="ECO:0007669"/>
    <property type="project" value="TreeGrafter"/>
</dbReference>
<evidence type="ECO:0000259" key="3">
    <source>
        <dbReference type="PROSITE" id="PS50977"/>
    </source>
</evidence>
<evidence type="ECO:0000256" key="1">
    <source>
        <dbReference type="ARBA" id="ARBA00023125"/>
    </source>
</evidence>
<dbReference type="Gene3D" id="1.10.357.10">
    <property type="entry name" value="Tetracycline Repressor, domain 2"/>
    <property type="match status" value="1"/>
</dbReference>
<evidence type="ECO:0000256" key="2">
    <source>
        <dbReference type="PROSITE-ProRule" id="PRU00335"/>
    </source>
</evidence>
<evidence type="ECO:0000313" key="4">
    <source>
        <dbReference type="EMBL" id="PJK28760.1"/>
    </source>
</evidence>
<dbReference type="EMBL" id="PHIG01000039">
    <property type="protein sequence ID" value="PJK28760.1"/>
    <property type="molecule type" value="Genomic_DNA"/>
</dbReference>
<dbReference type="InterPro" id="IPR036271">
    <property type="entry name" value="Tet_transcr_reg_TetR-rel_C_sf"/>
</dbReference>
<dbReference type="SUPFAM" id="SSF48498">
    <property type="entry name" value="Tetracyclin repressor-like, C-terminal domain"/>
    <property type="match status" value="1"/>
</dbReference>
<comment type="caution">
    <text evidence="4">The sequence shown here is derived from an EMBL/GenBank/DDBJ whole genome shotgun (WGS) entry which is preliminary data.</text>
</comment>
<dbReference type="Pfam" id="PF17939">
    <property type="entry name" value="TetR_C_30"/>
    <property type="match status" value="1"/>
</dbReference>
<dbReference type="InterPro" id="IPR041586">
    <property type="entry name" value="PsrA_TetR_C"/>
</dbReference>